<evidence type="ECO:0000313" key="5">
    <source>
        <dbReference type="Proteomes" id="UP000015729"/>
    </source>
</evidence>
<reference evidence="4 5" key="1">
    <citation type="journal article" date="2013" name="PLoS Pathog.">
        <title>Genomic analysis of the Kiwifruit pathogen Pseudomonas syringae pv. actinidiae provides insight into the origins of an emergent plant disease.</title>
        <authorList>
            <person name="McCann H.C."/>
            <person name="Rikkerink E.H."/>
            <person name="Bertels F."/>
            <person name="Fiers M."/>
            <person name="Lu A."/>
            <person name="Rees-George J."/>
            <person name="Andersen M.T."/>
            <person name="Gleave A.P."/>
            <person name="Haubold B."/>
            <person name="Wohlers M.W."/>
            <person name="Guttman D.S."/>
            <person name="Wang P.W."/>
            <person name="Straub C."/>
            <person name="Vanneste J.L."/>
            <person name="Rainey P.B."/>
            <person name="Templeton M.D."/>
        </authorList>
    </citation>
    <scope>NUCLEOTIDE SEQUENCE [LARGE SCALE GENOMIC DNA]</scope>
    <source>
        <strain evidence="4 5">ICMP 18807</strain>
    </source>
</reference>
<dbReference type="InterPro" id="IPR000873">
    <property type="entry name" value="AMP-dep_synth/lig_dom"/>
</dbReference>
<evidence type="ECO:0000256" key="1">
    <source>
        <dbReference type="ARBA" id="ARBA00022450"/>
    </source>
</evidence>
<sequence length="258" mass="28302">AVAVRAGRSQLSYRQLNEQANCLAHHLIELGVRPDDRVAICVERSVGMVVGLLAILKAGGAYVPLDPSYPRERLHYMFKDSAPIALLTQATTRALLDDEGTPRVDLDSANWDMQRFGNPRVADLTPNHLAYVIYTSGSTGTPKGVMVEHRNVSNLVQWSSRLCPPTSGSALLHKTPISFDASVWEIFWPLSSGIPLVLARPDGQRDPAYVAQVIQERKISVVQFVPVLLQQFLDLPQSRECHSLNDIVCGGGELTVAL</sequence>
<accession>S6SGN9</accession>
<organism evidence="4 5">
    <name type="scientific">Pseudomonas syringae pv. actinidiae ICMP 18807</name>
    <dbReference type="NCBI Taxonomy" id="1194404"/>
    <lineage>
        <taxon>Bacteria</taxon>
        <taxon>Pseudomonadati</taxon>
        <taxon>Pseudomonadota</taxon>
        <taxon>Gammaproteobacteria</taxon>
        <taxon>Pseudomonadales</taxon>
        <taxon>Pseudomonadaceae</taxon>
        <taxon>Pseudomonas</taxon>
        <taxon>Pseudomonas syringae</taxon>
    </lineage>
</organism>
<dbReference type="Proteomes" id="UP000015729">
    <property type="component" value="Unassembled WGS sequence"/>
</dbReference>
<dbReference type="Gene3D" id="3.40.50.980">
    <property type="match status" value="2"/>
</dbReference>
<name>S6SGN9_PSESF</name>
<protein>
    <submittedName>
        <fullName evidence="4">Non-ribosomal peptide synthetase SyfA</fullName>
    </submittedName>
</protein>
<feature type="non-terminal residue" evidence="4">
    <location>
        <position position="1"/>
    </location>
</feature>
<dbReference type="PROSITE" id="PS00455">
    <property type="entry name" value="AMP_BINDING"/>
    <property type="match status" value="1"/>
</dbReference>
<evidence type="ECO:0000259" key="3">
    <source>
        <dbReference type="Pfam" id="PF00501"/>
    </source>
</evidence>
<evidence type="ECO:0000313" key="4">
    <source>
        <dbReference type="EMBL" id="EPN30324.1"/>
    </source>
</evidence>
<dbReference type="Pfam" id="PF00501">
    <property type="entry name" value="AMP-binding"/>
    <property type="match status" value="1"/>
</dbReference>
<gene>
    <name evidence="4" type="ORF">A244_38853</name>
</gene>
<keyword evidence="2" id="KW-0597">Phosphoprotein</keyword>
<dbReference type="EMBL" id="AOKG01002663">
    <property type="protein sequence ID" value="EPN30324.1"/>
    <property type="molecule type" value="Genomic_DNA"/>
</dbReference>
<dbReference type="AlphaFoldDB" id="S6SGN9"/>
<dbReference type="InterPro" id="IPR020845">
    <property type="entry name" value="AMP-binding_CS"/>
</dbReference>
<dbReference type="PANTHER" id="PTHR44845:SF7">
    <property type="entry name" value="PLIPASTATIN SYNTHASE SUBUNIT D"/>
    <property type="match status" value="1"/>
</dbReference>
<dbReference type="FunFam" id="3.40.50.980:FF:000001">
    <property type="entry name" value="Non-ribosomal peptide synthetase"/>
    <property type="match status" value="1"/>
</dbReference>
<dbReference type="SUPFAM" id="SSF56801">
    <property type="entry name" value="Acetyl-CoA synthetase-like"/>
    <property type="match status" value="1"/>
</dbReference>
<proteinExistence type="predicted"/>
<dbReference type="PRINTS" id="PR00154">
    <property type="entry name" value="AMPBINDING"/>
</dbReference>
<dbReference type="PANTHER" id="PTHR44845">
    <property type="entry name" value="CARRIER DOMAIN-CONTAINING PROTEIN"/>
    <property type="match status" value="1"/>
</dbReference>
<comment type="caution">
    <text evidence="4">The sequence shown here is derived from an EMBL/GenBank/DDBJ whole genome shotgun (WGS) entry which is preliminary data.</text>
</comment>
<keyword evidence="1" id="KW-0596">Phosphopantetheine</keyword>
<dbReference type="InterPro" id="IPR020459">
    <property type="entry name" value="AMP-binding"/>
</dbReference>
<feature type="domain" description="AMP-dependent synthetase/ligase" evidence="3">
    <location>
        <begin position="2"/>
        <end position="257"/>
    </location>
</feature>
<evidence type="ECO:0000256" key="2">
    <source>
        <dbReference type="ARBA" id="ARBA00022553"/>
    </source>
</evidence>
<feature type="non-terminal residue" evidence="4">
    <location>
        <position position="258"/>
    </location>
</feature>